<comment type="caution">
    <text evidence="2">The sequence shown here is derived from an EMBL/GenBank/DDBJ whole genome shotgun (WGS) entry which is preliminary data.</text>
</comment>
<reference evidence="2 3" key="1">
    <citation type="journal article" date="2019" name="Int. J. Syst. Evol. Microbiol.">
        <title>The Global Catalogue of Microorganisms (GCM) 10K type strain sequencing project: providing services to taxonomists for standard genome sequencing and annotation.</title>
        <authorList>
            <consortium name="The Broad Institute Genomics Platform"/>
            <consortium name="The Broad Institute Genome Sequencing Center for Infectious Disease"/>
            <person name="Wu L."/>
            <person name="Ma J."/>
        </authorList>
    </citation>
    <scope>NUCLEOTIDE SEQUENCE [LARGE SCALE GENOMIC DNA]</scope>
    <source>
        <strain evidence="2 3">CGMCC 1.12689</strain>
    </source>
</reference>
<evidence type="ECO:0000256" key="1">
    <source>
        <dbReference type="SAM" id="MobiDB-lite"/>
    </source>
</evidence>
<proteinExistence type="predicted"/>
<feature type="compositionally biased region" description="Acidic residues" evidence="1">
    <location>
        <begin position="111"/>
        <end position="126"/>
    </location>
</feature>
<evidence type="ECO:0008006" key="4">
    <source>
        <dbReference type="Google" id="ProtNLM"/>
    </source>
</evidence>
<dbReference type="Proteomes" id="UP001597185">
    <property type="component" value="Unassembled WGS sequence"/>
</dbReference>
<evidence type="ECO:0000313" key="3">
    <source>
        <dbReference type="Proteomes" id="UP001597185"/>
    </source>
</evidence>
<name>A0ABD6BXZ8_9EURY</name>
<dbReference type="EMBL" id="JBHUDB010000001">
    <property type="protein sequence ID" value="MFD1569507.1"/>
    <property type="molecule type" value="Genomic_DNA"/>
</dbReference>
<gene>
    <name evidence="2" type="ORF">ACFR9T_02690</name>
</gene>
<evidence type="ECO:0000313" key="2">
    <source>
        <dbReference type="EMBL" id="MFD1569507.1"/>
    </source>
</evidence>
<keyword evidence="3" id="KW-1185">Reference proteome</keyword>
<accession>A0ABD6BXZ8</accession>
<dbReference type="RefSeq" id="WP_256417334.1">
    <property type="nucleotide sequence ID" value="NZ_JANHDL010000002.1"/>
</dbReference>
<sequence length="238" mass="26512">MIPFSDVARAAYCPRQLYYARREDDRQVPPEARARIDLAFRYPSLVDASDATLRRLPIRRSPAAYRRNLSRLHERDDYDRLVAPDRTRAFCAGKDCHGTVHKVLTTGADGDATDDESGDAETDDASDNPPPTPVIVSPGEPPENGVWEPQTVRAVAAAKALSWERKRTVPSALVEYPTVGVVRSVRLTRRTRAAYRRALRAARAIDGPPPRIDDDRCSGCDYREQCGVGRRSLRSLLG</sequence>
<protein>
    <recommendedName>
        <fullName evidence="4">CRISPR-associated exonuclease Cas4</fullName>
    </recommendedName>
</protein>
<organism evidence="2 3">
    <name type="scientific">Halorubrum laminariae</name>
    <dbReference type="NCBI Taxonomy" id="1433523"/>
    <lineage>
        <taxon>Archaea</taxon>
        <taxon>Methanobacteriati</taxon>
        <taxon>Methanobacteriota</taxon>
        <taxon>Stenosarchaea group</taxon>
        <taxon>Halobacteria</taxon>
        <taxon>Halobacteriales</taxon>
        <taxon>Haloferacaceae</taxon>
        <taxon>Halorubrum</taxon>
    </lineage>
</organism>
<dbReference type="AlphaFoldDB" id="A0ABD6BXZ8"/>
<feature type="region of interest" description="Disordered" evidence="1">
    <location>
        <begin position="105"/>
        <end position="146"/>
    </location>
</feature>